<dbReference type="InterPro" id="IPR008012">
    <property type="entry name" value="Ump1"/>
</dbReference>
<keyword evidence="4" id="KW-0812">Transmembrane</keyword>
<evidence type="ECO:0000256" key="13">
    <source>
        <dbReference type="SAM" id="Coils"/>
    </source>
</evidence>
<dbReference type="Pfam" id="PF05348">
    <property type="entry name" value="UMP1"/>
    <property type="match status" value="1"/>
</dbReference>
<keyword evidence="15" id="KW-1185">Reference proteome</keyword>
<feature type="coiled-coil region" evidence="13">
    <location>
        <begin position="100"/>
        <end position="169"/>
    </location>
</feature>
<dbReference type="PANTHER" id="PTHR12828">
    <property type="entry name" value="PROTEASOME MATURATION PROTEIN UMP1"/>
    <property type="match status" value="1"/>
</dbReference>
<comment type="caution">
    <text evidence="14">The sequence shown here is derived from an EMBL/GenBank/DDBJ whole genome shotgun (WGS) entry which is preliminary data.</text>
</comment>
<dbReference type="GO" id="GO:0005789">
    <property type="term" value="C:endoplasmic reticulum membrane"/>
    <property type="evidence" value="ECO:0007669"/>
    <property type="project" value="UniProtKB-SubCell"/>
</dbReference>
<keyword evidence="6" id="KW-0256">Endoplasmic reticulum</keyword>
<evidence type="ECO:0000256" key="9">
    <source>
        <dbReference type="ARBA" id="ARBA00023054"/>
    </source>
</evidence>
<keyword evidence="11" id="KW-0143">Chaperone</keyword>
<proteinExistence type="inferred from homology"/>
<keyword evidence="10" id="KW-0472">Membrane</keyword>
<evidence type="ECO:0000313" key="14">
    <source>
        <dbReference type="EMBL" id="CAK9179312.1"/>
    </source>
</evidence>
<dbReference type="Proteomes" id="UP001642360">
    <property type="component" value="Unassembled WGS sequence"/>
</dbReference>
<evidence type="ECO:0000256" key="11">
    <source>
        <dbReference type="ARBA" id="ARBA00023186"/>
    </source>
</evidence>
<name>A0ABC8UC03_9AQUA</name>
<sequence length="179" mass="20268">MESPKTIEHEIGGVKNDALRFGLHGVKSDIVGSHPLESEYQSTRMRQEDMKRKILVNTYGSAFPLRMELDRQILSRKTMEAAKKQNRGFEDSKNGSADELKAVGEEISTLKTKIKKLESECETKDKEVKAAESNSLAFKNQSAGFLLEYDHLLEENQNLRNQLQSIDQSLPHSDGKKNM</sequence>
<evidence type="ECO:0000256" key="5">
    <source>
        <dbReference type="ARBA" id="ARBA00022703"/>
    </source>
</evidence>
<evidence type="ECO:0000256" key="12">
    <source>
        <dbReference type="ARBA" id="ARBA00043974"/>
    </source>
</evidence>
<evidence type="ECO:0000256" key="8">
    <source>
        <dbReference type="ARBA" id="ARBA00022989"/>
    </source>
</evidence>
<comment type="subcellular location">
    <subcellularLocation>
        <location evidence="1">Endoplasmic reticulum membrane</location>
        <topology evidence="1">Multi-pass membrane protein</topology>
    </subcellularLocation>
</comment>
<organism evidence="14 15">
    <name type="scientific">Ilex paraguariensis</name>
    <name type="common">yerba mate</name>
    <dbReference type="NCBI Taxonomy" id="185542"/>
    <lineage>
        <taxon>Eukaryota</taxon>
        <taxon>Viridiplantae</taxon>
        <taxon>Streptophyta</taxon>
        <taxon>Embryophyta</taxon>
        <taxon>Tracheophyta</taxon>
        <taxon>Spermatophyta</taxon>
        <taxon>Magnoliopsida</taxon>
        <taxon>eudicotyledons</taxon>
        <taxon>Gunneridae</taxon>
        <taxon>Pentapetalae</taxon>
        <taxon>asterids</taxon>
        <taxon>campanulids</taxon>
        <taxon>Aquifoliales</taxon>
        <taxon>Aquifoliaceae</taxon>
        <taxon>Ilex</taxon>
    </lineage>
</organism>
<dbReference type="GO" id="GO:0015031">
    <property type="term" value="P:protein transport"/>
    <property type="evidence" value="ECO:0007669"/>
    <property type="project" value="UniProtKB-KW"/>
</dbReference>
<keyword evidence="7" id="KW-0653">Protein transport</keyword>
<comment type="similarity">
    <text evidence="12">Belongs to the POMP/UMP1 family.</text>
</comment>
<evidence type="ECO:0000256" key="3">
    <source>
        <dbReference type="ARBA" id="ARBA00022448"/>
    </source>
</evidence>
<gene>
    <name evidence="14" type="ORF">ILEXP_LOCUS49248</name>
</gene>
<evidence type="ECO:0000256" key="1">
    <source>
        <dbReference type="ARBA" id="ARBA00004477"/>
    </source>
</evidence>
<evidence type="ECO:0000256" key="6">
    <source>
        <dbReference type="ARBA" id="ARBA00022824"/>
    </source>
</evidence>
<accession>A0ABC8UC03</accession>
<evidence type="ECO:0008006" key="16">
    <source>
        <dbReference type="Google" id="ProtNLM"/>
    </source>
</evidence>
<evidence type="ECO:0000256" key="2">
    <source>
        <dbReference type="ARBA" id="ARBA00007956"/>
    </source>
</evidence>
<evidence type="ECO:0000313" key="15">
    <source>
        <dbReference type="Proteomes" id="UP001642360"/>
    </source>
</evidence>
<dbReference type="EMBL" id="CAUOFW020007469">
    <property type="protein sequence ID" value="CAK9179312.1"/>
    <property type="molecule type" value="Genomic_DNA"/>
</dbReference>
<comment type="similarity">
    <text evidence="2">Belongs to the BCAP29/BCAP31 family.</text>
</comment>
<keyword evidence="3" id="KW-0813">Transport</keyword>
<dbReference type="Gene3D" id="1.20.5.110">
    <property type="match status" value="1"/>
</dbReference>
<evidence type="ECO:0000256" key="7">
    <source>
        <dbReference type="ARBA" id="ARBA00022927"/>
    </source>
</evidence>
<dbReference type="AlphaFoldDB" id="A0ABC8UC03"/>
<keyword evidence="5" id="KW-0053">Apoptosis</keyword>
<keyword evidence="8" id="KW-1133">Transmembrane helix</keyword>
<dbReference type="PANTHER" id="PTHR12828:SF3">
    <property type="entry name" value="PROTEASOME MATURATION PROTEIN"/>
    <property type="match status" value="1"/>
</dbReference>
<keyword evidence="9 13" id="KW-0175">Coiled coil</keyword>
<evidence type="ECO:0000256" key="4">
    <source>
        <dbReference type="ARBA" id="ARBA00022692"/>
    </source>
</evidence>
<reference evidence="14 15" key="1">
    <citation type="submission" date="2024-02" db="EMBL/GenBank/DDBJ databases">
        <authorList>
            <person name="Vignale AGUSTIN F."/>
            <person name="Sosa J E."/>
            <person name="Modenutti C."/>
        </authorList>
    </citation>
    <scope>NUCLEOTIDE SEQUENCE [LARGE SCALE GENOMIC DNA]</scope>
</reference>
<evidence type="ECO:0000256" key="10">
    <source>
        <dbReference type="ARBA" id="ARBA00023136"/>
    </source>
</evidence>
<protein>
    <recommendedName>
        <fullName evidence="16">Endoplasmic reticulum transmembrane protein</fullName>
    </recommendedName>
</protein>
<dbReference type="FunFam" id="1.20.5.110:FF:000011">
    <property type="entry name" value="B-cell receptor-associated protein 29"/>
    <property type="match status" value="1"/>
</dbReference>